<accession>C8S0R3</accession>
<dbReference type="Proteomes" id="UP000010121">
    <property type="component" value="Unassembled WGS sequence"/>
</dbReference>
<gene>
    <name evidence="3" type="ORF">Rsw2DRAFT_1641</name>
</gene>
<feature type="transmembrane region" description="Helical" evidence="1">
    <location>
        <begin position="34"/>
        <end position="52"/>
    </location>
</feature>
<dbReference type="EMBL" id="ACYY01000009">
    <property type="protein sequence ID" value="EEW25354.1"/>
    <property type="molecule type" value="Genomic_DNA"/>
</dbReference>
<dbReference type="STRING" id="371731.Rsw2DRAFT_1641"/>
<keyword evidence="1" id="KW-0472">Membrane</keyword>
<keyword evidence="2" id="KW-0732">Signal</keyword>
<reference evidence="3 4" key="1">
    <citation type="submission" date="2009-08" db="EMBL/GenBank/DDBJ databases">
        <title>The draft genome of Rhodobacter sp. SW2.</title>
        <authorList>
            <consortium name="US DOE Joint Genome Institute (JGI-PGF)"/>
            <person name="Lucas S."/>
            <person name="Copeland A."/>
            <person name="Lapidus A."/>
            <person name="Glavina del Rio T."/>
            <person name="Tice H."/>
            <person name="Bruce D."/>
            <person name="Goodwin L."/>
            <person name="Pitluck S."/>
            <person name="Larimer F."/>
            <person name="Land M.L."/>
            <person name="Hauser L."/>
            <person name="Emerson D."/>
        </authorList>
    </citation>
    <scope>NUCLEOTIDE SEQUENCE [LARGE SCALE GENOMIC DNA]</scope>
    <source>
        <strain evidence="3 4">SW2</strain>
    </source>
</reference>
<keyword evidence="1" id="KW-0812">Transmembrane</keyword>
<keyword evidence="1" id="KW-1133">Transmembrane helix</keyword>
<comment type="caution">
    <text evidence="3">The sequence shown here is derived from an EMBL/GenBank/DDBJ whole genome shotgun (WGS) entry which is preliminary data.</text>
</comment>
<proteinExistence type="predicted"/>
<evidence type="ECO:0000313" key="4">
    <source>
        <dbReference type="Proteomes" id="UP000010121"/>
    </source>
</evidence>
<protein>
    <submittedName>
        <fullName evidence="3">Uncharacterized protein</fullName>
    </submittedName>
</protein>
<feature type="signal peptide" evidence="2">
    <location>
        <begin position="1"/>
        <end position="18"/>
    </location>
</feature>
<sequence length="58" mass="6344">MRMLLLLTLLPTAALAHAGDHSHVGLFHLLTEPDHLAMLAVAVVAVALAVWWHKGRQE</sequence>
<keyword evidence="4" id="KW-1185">Reference proteome</keyword>
<evidence type="ECO:0000313" key="3">
    <source>
        <dbReference type="EMBL" id="EEW25354.1"/>
    </source>
</evidence>
<evidence type="ECO:0000256" key="2">
    <source>
        <dbReference type="SAM" id="SignalP"/>
    </source>
</evidence>
<feature type="chain" id="PRO_5002992024" evidence="2">
    <location>
        <begin position="19"/>
        <end position="58"/>
    </location>
</feature>
<dbReference type="AlphaFoldDB" id="C8S0R3"/>
<dbReference type="RefSeq" id="WP_008029885.1">
    <property type="nucleotide sequence ID" value="NZ_ACYY01000009.1"/>
</dbReference>
<organism evidence="3 4">
    <name type="scientific">Rhodobacter ferrooxidans</name>
    <dbReference type="NCBI Taxonomy" id="371731"/>
    <lineage>
        <taxon>Bacteria</taxon>
        <taxon>Pseudomonadati</taxon>
        <taxon>Pseudomonadota</taxon>
        <taxon>Alphaproteobacteria</taxon>
        <taxon>Rhodobacterales</taxon>
        <taxon>Rhodobacter group</taxon>
        <taxon>Rhodobacter</taxon>
    </lineage>
</organism>
<evidence type="ECO:0000256" key="1">
    <source>
        <dbReference type="SAM" id="Phobius"/>
    </source>
</evidence>
<name>C8S0R3_9RHOB</name>